<evidence type="ECO:0000313" key="4">
    <source>
        <dbReference type="EMBL" id="BAT15074.1"/>
    </source>
</evidence>
<feature type="region of interest" description="Disordered" evidence="2">
    <location>
        <begin position="545"/>
        <end position="578"/>
    </location>
</feature>
<dbReference type="CDD" id="cd16461">
    <property type="entry name" value="RING-H2_EL5-like"/>
    <property type="match status" value="1"/>
</dbReference>
<dbReference type="eggNOG" id="KOG0800">
    <property type="taxonomic scope" value="Eukaryota"/>
</dbReference>
<gene>
    <name evidence="4" type="ordered locus">Os11g0649801</name>
    <name evidence="4" type="ORF">OSNPB_110649801</name>
</gene>
<dbReference type="AlphaFoldDB" id="A0A0N7KTA5"/>
<dbReference type="PANTHER" id="PTHR45676">
    <property type="entry name" value="RING-H2 FINGER PROTEIN ATL51-RELATED"/>
    <property type="match status" value="1"/>
</dbReference>
<dbReference type="Gramene" id="Os11t0649801-00">
    <property type="protein sequence ID" value="Os11t0649801-00"/>
    <property type="gene ID" value="Os11g0649801"/>
</dbReference>
<feature type="region of interest" description="Disordered" evidence="2">
    <location>
        <begin position="592"/>
        <end position="617"/>
    </location>
</feature>
<evidence type="ECO:0000256" key="2">
    <source>
        <dbReference type="SAM" id="MobiDB-lite"/>
    </source>
</evidence>
<reference evidence="4 5" key="2">
    <citation type="journal article" date="2013" name="Plant Cell Physiol.">
        <title>Rice Annotation Project Database (RAP-DB): an integrative and interactive database for rice genomics.</title>
        <authorList>
            <person name="Sakai H."/>
            <person name="Lee S.S."/>
            <person name="Tanaka T."/>
            <person name="Numa H."/>
            <person name="Kim J."/>
            <person name="Kawahara Y."/>
            <person name="Wakimoto H."/>
            <person name="Yang C.C."/>
            <person name="Iwamoto M."/>
            <person name="Abe T."/>
            <person name="Yamada Y."/>
            <person name="Muto A."/>
            <person name="Inokuchi H."/>
            <person name="Ikemura T."/>
            <person name="Matsumoto T."/>
            <person name="Sasaki T."/>
            <person name="Itoh T."/>
        </authorList>
    </citation>
    <scope>NUCLEOTIDE SEQUENCE [LARGE SCALE GENOMIC DNA]</scope>
    <source>
        <strain evidence="5">cv. Nipponbare</strain>
    </source>
</reference>
<feature type="domain" description="RING-type" evidence="3">
    <location>
        <begin position="6"/>
        <end position="48"/>
    </location>
</feature>
<dbReference type="Pfam" id="PF13639">
    <property type="entry name" value="zf-RING_2"/>
    <property type="match status" value="1"/>
</dbReference>
<reference evidence="4 5" key="3">
    <citation type="journal article" date="2013" name="Rice">
        <title>Improvement of the Oryza sativa Nipponbare reference genome using next generation sequence and optical map data.</title>
        <authorList>
            <person name="Kawahara Y."/>
            <person name="de la Bastide M."/>
            <person name="Hamilton J.P."/>
            <person name="Kanamori H."/>
            <person name="McCombie W.R."/>
            <person name="Ouyang S."/>
            <person name="Schwartz D.C."/>
            <person name="Tanaka T."/>
            <person name="Wu J."/>
            <person name="Zhou S."/>
            <person name="Childs K.L."/>
            <person name="Davidson R.M."/>
            <person name="Lin H."/>
            <person name="Quesada-Ocampo L."/>
            <person name="Vaillancourt B."/>
            <person name="Sakai H."/>
            <person name="Lee S.S."/>
            <person name="Kim J."/>
            <person name="Numa H."/>
            <person name="Itoh T."/>
            <person name="Buell C.R."/>
            <person name="Matsumoto T."/>
        </authorList>
    </citation>
    <scope>NUCLEOTIDE SEQUENCE [LARGE SCALE GENOMIC DNA]</scope>
    <source>
        <strain evidence="5">cv. Nipponbare</strain>
    </source>
</reference>
<protein>
    <submittedName>
        <fullName evidence="4">Os11g0649801 protein</fullName>
    </submittedName>
</protein>
<evidence type="ECO:0000256" key="1">
    <source>
        <dbReference type="PROSITE-ProRule" id="PRU00175"/>
    </source>
</evidence>
<reference evidence="5" key="1">
    <citation type="journal article" date="2005" name="Nature">
        <title>The map-based sequence of the rice genome.</title>
        <authorList>
            <consortium name="International rice genome sequencing project (IRGSP)"/>
            <person name="Matsumoto T."/>
            <person name="Wu J."/>
            <person name="Kanamori H."/>
            <person name="Katayose Y."/>
            <person name="Fujisawa M."/>
            <person name="Namiki N."/>
            <person name="Mizuno H."/>
            <person name="Yamamoto K."/>
            <person name="Antonio B.A."/>
            <person name="Baba T."/>
            <person name="Sakata K."/>
            <person name="Nagamura Y."/>
            <person name="Aoki H."/>
            <person name="Arikawa K."/>
            <person name="Arita K."/>
            <person name="Bito T."/>
            <person name="Chiden Y."/>
            <person name="Fujitsuka N."/>
            <person name="Fukunaka R."/>
            <person name="Hamada M."/>
            <person name="Harada C."/>
            <person name="Hayashi A."/>
            <person name="Hijishita S."/>
            <person name="Honda M."/>
            <person name="Hosokawa S."/>
            <person name="Ichikawa Y."/>
            <person name="Idonuma A."/>
            <person name="Iijima M."/>
            <person name="Ikeda M."/>
            <person name="Ikeno M."/>
            <person name="Ito K."/>
            <person name="Ito S."/>
            <person name="Ito T."/>
            <person name="Ito Y."/>
            <person name="Ito Y."/>
            <person name="Iwabuchi A."/>
            <person name="Kamiya K."/>
            <person name="Karasawa W."/>
            <person name="Kurita K."/>
            <person name="Katagiri S."/>
            <person name="Kikuta A."/>
            <person name="Kobayashi H."/>
            <person name="Kobayashi N."/>
            <person name="Machita K."/>
            <person name="Maehara T."/>
            <person name="Masukawa M."/>
            <person name="Mizubayashi T."/>
            <person name="Mukai Y."/>
            <person name="Nagasaki H."/>
            <person name="Nagata Y."/>
            <person name="Naito S."/>
            <person name="Nakashima M."/>
            <person name="Nakama Y."/>
            <person name="Nakamichi Y."/>
            <person name="Nakamura M."/>
            <person name="Meguro A."/>
            <person name="Negishi M."/>
            <person name="Ohta I."/>
            <person name="Ohta T."/>
            <person name="Okamoto M."/>
            <person name="Ono N."/>
            <person name="Saji S."/>
            <person name="Sakaguchi M."/>
            <person name="Sakai K."/>
            <person name="Shibata M."/>
            <person name="Shimokawa T."/>
            <person name="Song J."/>
            <person name="Takazaki Y."/>
            <person name="Terasawa K."/>
            <person name="Tsugane M."/>
            <person name="Tsuji K."/>
            <person name="Ueda S."/>
            <person name="Waki K."/>
            <person name="Yamagata H."/>
            <person name="Yamamoto M."/>
            <person name="Yamamoto S."/>
            <person name="Yamane H."/>
            <person name="Yoshiki S."/>
            <person name="Yoshihara R."/>
            <person name="Yukawa K."/>
            <person name="Zhong H."/>
            <person name="Yano M."/>
            <person name="Yuan Q."/>
            <person name="Ouyang S."/>
            <person name="Liu J."/>
            <person name="Jones K.M."/>
            <person name="Gansberger K."/>
            <person name="Moffat K."/>
            <person name="Hill J."/>
            <person name="Bera J."/>
            <person name="Fadrosh D."/>
            <person name="Jin S."/>
            <person name="Johri S."/>
            <person name="Kim M."/>
            <person name="Overton L."/>
            <person name="Reardon M."/>
            <person name="Tsitrin T."/>
            <person name="Vuong H."/>
            <person name="Weaver B."/>
            <person name="Ciecko A."/>
            <person name="Tallon L."/>
            <person name="Jackson J."/>
            <person name="Pai G."/>
            <person name="Aken S.V."/>
            <person name="Utterback T."/>
            <person name="Reidmuller S."/>
            <person name="Feldblyum T."/>
            <person name="Hsiao J."/>
            <person name="Zismann V."/>
            <person name="Iobst S."/>
            <person name="de Vazeille A.R."/>
            <person name="Buell C.R."/>
            <person name="Ying K."/>
            <person name="Li Y."/>
            <person name="Lu T."/>
            <person name="Huang Y."/>
            <person name="Zhao Q."/>
            <person name="Feng Q."/>
            <person name="Zhang L."/>
            <person name="Zhu J."/>
            <person name="Weng Q."/>
            <person name="Mu J."/>
            <person name="Lu Y."/>
            <person name="Fan D."/>
            <person name="Liu Y."/>
            <person name="Guan J."/>
            <person name="Zhang Y."/>
            <person name="Yu S."/>
            <person name="Liu X."/>
            <person name="Zhang Y."/>
            <person name="Hong G."/>
            <person name="Han B."/>
            <person name="Choisne N."/>
            <person name="Demange N."/>
            <person name="Orjeda G."/>
            <person name="Samain S."/>
            <person name="Cattolico L."/>
            <person name="Pelletier E."/>
            <person name="Couloux A."/>
            <person name="Segurens B."/>
            <person name="Wincker P."/>
            <person name="D'Hont A."/>
            <person name="Scarpelli C."/>
            <person name="Weissenbach J."/>
            <person name="Salanoubat M."/>
            <person name="Quetier F."/>
            <person name="Yu Y."/>
            <person name="Kim H.R."/>
            <person name="Rambo T."/>
            <person name="Currie J."/>
            <person name="Collura K."/>
            <person name="Luo M."/>
            <person name="Yang T."/>
            <person name="Ammiraju J.S.S."/>
            <person name="Engler F."/>
            <person name="Soderlund C."/>
            <person name="Wing R.A."/>
            <person name="Palmer L.E."/>
            <person name="de la Bastide M."/>
            <person name="Spiegel L."/>
            <person name="Nascimento L."/>
            <person name="Zutavern T."/>
            <person name="O'Shaughnessy A."/>
            <person name="Dike S."/>
            <person name="Dedhia N."/>
            <person name="Preston R."/>
            <person name="Balija V."/>
            <person name="McCombie W.R."/>
            <person name="Chow T."/>
            <person name="Chen H."/>
            <person name="Chung M."/>
            <person name="Chen C."/>
            <person name="Shaw J."/>
            <person name="Wu H."/>
            <person name="Hsiao K."/>
            <person name="Chao Y."/>
            <person name="Chu M."/>
            <person name="Cheng C."/>
            <person name="Hour A."/>
            <person name="Lee P."/>
            <person name="Lin S."/>
            <person name="Lin Y."/>
            <person name="Liou J."/>
            <person name="Liu S."/>
            <person name="Hsing Y."/>
            <person name="Raghuvanshi S."/>
            <person name="Mohanty A."/>
            <person name="Bharti A.K."/>
            <person name="Gaur A."/>
            <person name="Gupta V."/>
            <person name="Kumar D."/>
            <person name="Ravi V."/>
            <person name="Vij S."/>
            <person name="Kapur A."/>
            <person name="Khurana P."/>
            <person name="Khurana P."/>
            <person name="Khurana J.P."/>
            <person name="Tyagi A.K."/>
            <person name="Gaikwad K."/>
            <person name="Singh A."/>
            <person name="Dalal V."/>
            <person name="Srivastava S."/>
            <person name="Dixit A."/>
            <person name="Pal A.K."/>
            <person name="Ghazi I.A."/>
            <person name="Yadav M."/>
            <person name="Pandit A."/>
            <person name="Bhargava A."/>
            <person name="Sureshbabu K."/>
            <person name="Batra K."/>
            <person name="Sharma T.R."/>
            <person name="Mohapatra T."/>
            <person name="Singh N.K."/>
            <person name="Messing J."/>
            <person name="Nelson A.B."/>
            <person name="Fuks G."/>
            <person name="Kavchok S."/>
            <person name="Keizer G."/>
            <person name="Linton E."/>
            <person name="Llaca V."/>
            <person name="Song R."/>
            <person name="Tanyolac B."/>
            <person name="Young S."/>
            <person name="Ho-Il K."/>
            <person name="Hahn J.H."/>
            <person name="Sangsakoo G."/>
            <person name="Vanavichit A."/>
            <person name="de Mattos Luiz.A.T."/>
            <person name="Zimmer P.D."/>
            <person name="Malone G."/>
            <person name="Dellagostin O."/>
            <person name="de Oliveira A.C."/>
            <person name="Bevan M."/>
            <person name="Bancroft I."/>
            <person name="Minx P."/>
            <person name="Cordum H."/>
            <person name="Wilson R."/>
            <person name="Cheng Z."/>
            <person name="Jin W."/>
            <person name="Jiang J."/>
            <person name="Leong S.A."/>
            <person name="Iwama H."/>
            <person name="Gojobori T."/>
            <person name="Itoh T."/>
            <person name="Niimura Y."/>
            <person name="Fujii Y."/>
            <person name="Habara T."/>
            <person name="Sakai H."/>
            <person name="Sato Y."/>
            <person name="Wilson G."/>
            <person name="Kumar K."/>
            <person name="McCouch S."/>
            <person name="Juretic N."/>
            <person name="Hoen D."/>
            <person name="Wright S."/>
            <person name="Bruskiewich R."/>
            <person name="Bureau T."/>
            <person name="Miyao A."/>
            <person name="Hirochika H."/>
            <person name="Nishikawa T."/>
            <person name="Kadowaki K."/>
            <person name="Sugiura M."/>
            <person name="Burr B."/>
            <person name="Sasaki T."/>
        </authorList>
    </citation>
    <scope>NUCLEOTIDE SEQUENCE [LARGE SCALE GENOMIC DNA]</scope>
    <source>
        <strain evidence="5">cv. Nipponbare</strain>
    </source>
</reference>
<name>A0A0N7KTA5_ORYSJ</name>
<keyword evidence="1" id="KW-0479">Metal-binding</keyword>
<accession>A0A0N7KTA5</accession>
<dbReference type="InterPro" id="IPR001841">
    <property type="entry name" value="Znf_RING"/>
</dbReference>
<sequence>DDGVECAVCLAELEKGDEASFLPRCSHGFHAEYVDMWLGSHSTCQLCRLTIVTMASRRRTAGGDRPGTCRCIPRPTKQPADHRVHVPRRHPRRHAVPPVERPVRRHHRRSRRRPHGVAHLVVRHRHPPPLRRHRLPHRRVGALAADHQHVPPRRVHERVDVAPCLRALRHRPSLAADDAHQLAAAAHLLGHVVRVVRHEQGPRRRRPVPPGHGVQLAQQDGHETTNRVRRRRRRRWRVRRRAASALLVDASKGVVVVGEEDEVVHHVAGERVHGAAGRRRRRLGRRLLDRFLEADENTTRRLAGVAKSGGGADGGLRLVAEDAHDRREYLDEGGVDVEHVEQPLGRAARARHGGLGDGEEVRGVVAGDPLEHPVGDARVGGGEHAVAEHPLAGEGEVEREPGGGVPRPHLAVDVVPRELAEARVLRRRVPEQAAHRAGELRAAVRHERGDALHAIPSRHHGLGDQPYMPHHNSTVTIQAMAGHGGAVAVAVVGGVRPHRRQQNLQLELQPPHGVLENPLRAHKPFVPTVPTSPRILDIRRREHEHPAVELDGGGHKPPRIRKAAVEEQRAPAPAPPIIIGAPLLDERRDVGDGLLEHPIGGSTAATAAAASHCDERH</sequence>
<feature type="region of interest" description="Disordered" evidence="2">
    <location>
        <begin position="199"/>
        <end position="232"/>
    </location>
</feature>
<evidence type="ECO:0000313" key="5">
    <source>
        <dbReference type="Proteomes" id="UP000059680"/>
    </source>
</evidence>
<feature type="compositionally biased region" description="Basic and acidic residues" evidence="2">
    <location>
        <begin position="545"/>
        <end position="554"/>
    </location>
</feature>
<proteinExistence type="predicted"/>
<dbReference type="PaxDb" id="39947-A0A0N7KTA5"/>
<dbReference type="Proteomes" id="UP000059680">
    <property type="component" value="Chromosome 11"/>
</dbReference>
<keyword evidence="1" id="KW-0863">Zinc-finger</keyword>
<keyword evidence="5" id="KW-1185">Reference proteome</keyword>
<dbReference type="EMBL" id="AP014967">
    <property type="protein sequence ID" value="BAT15074.1"/>
    <property type="molecule type" value="Genomic_DNA"/>
</dbReference>
<dbReference type="GO" id="GO:0008270">
    <property type="term" value="F:zinc ion binding"/>
    <property type="evidence" value="ECO:0007669"/>
    <property type="project" value="UniProtKB-KW"/>
</dbReference>
<dbReference type="STRING" id="39947.A0A0N7KTA5"/>
<keyword evidence="1" id="KW-0862">Zinc</keyword>
<organism evidence="4 5">
    <name type="scientific">Oryza sativa subsp. japonica</name>
    <name type="common">Rice</name>
    <dbReference type="NCBI Taxonomy" id="39947"/>
    <lineage>
        <taxon>Eukaryota</taxon>
        <taxon>Viridiplantae</taxon>
        <taxon>Streptophyta</taxon>
        <taxon>Embryophyta</taxon>
        <taxon>Tracheophyta</taxon>
        <taxon>Spermatophyta</taxon>
        <taxon>Magnoliopsida</taxon>
        <taxon>Liliopsida</taxon>
        <taxon>Poales</taxon>
        <taxon>Poaceae</taxon>
        <taxon>BOP clade</taxon>
        <taxon>Oryzoideae</taxon>
        <taxon>Oryzeae</taxon>
        <taxon>Oryzinae</taxon>
        <taxon>Oryza</taxon>
        <taxon>Oryza sativa</taxon>
    </lineage>
</organism>
<feature type="non-terminal residue" evidence="4">
    <location>
        <position position="617"/>
    </location>
</feature>
<feature type="compositionally biased region" description="Low complexity" evidence="2">
    <location>
        <begin position="600"/>
        <end position="611"/>
    </location>
</feature>
<dbReference type="PANTHER" id="PTHR45676:SF132">
    <property type="entry name" value="RING-H2 FINGER PROTEIN ATL3"/>
    <property type="match status" value="1"/>
</dbReference>
<dbReference type="Gene3D" id="3.30.40.10">
    <property type="entry name" value="Zinc/RING finger domain, C3HC4 (zinc finger)"/>
    <property type="match status" value="1"/>
</dbReference>
<evidence type="ECO:0000259" key="3">
    <source>
        <dbReference type="PROSITE" id="PS50089"/>
    </source>
</evidence>
<dbReference type="PROSITE" id="PS50089">
    <property type="entry name" value="ZF_RING_2"/>
    <property type="match status" value="1"/>
</dbReference>
<dbReference type="SUPFAM" id="SSF57850">
    <property type="entry name" value="RING/U-box"/>
    <property type="match status" value="1"/>
</dbReference>
<dbReference type="InParanoid" id="A0A0N7KTA5"/>
<dbReference type="InterPro" id="IPR013083">
    <property type="entry name" value="Znf_RING/FYVE/PHD"/>
</dbReference>